<dbReference type="Gene3D" id="1.10.1740.10">
    <property type="match status" value="1"/>
</dbReference>
<dbReference type="Proteomes" id="UP000234211">
    <property type="component" value="Unassembled WGS sequence"/>
</dbReference>
<name>A0A2H1YIP9_9FLAO</name>
<dbReference type="InterPro" id="IPR013249">
    <property type="entry name" value="RNA_pol_sigma70_r4_t2"/>
</dbReference>
<evidence type="ECO:0000256" key="2">
    <source>
        <dbReference type="ARBA" id="ARBA00023015"/>
    </source>
</evidence>
<dbReference type="InterPro" id="IPR013325">
    <property type="entry name" value="RNA_pol_sigma_r2"/>
</dbReference>
<keyword evidence="3" id="KW-0731">Sigma factor</keyword>
<dbReference type="OrthoDB" id="9795666at2"/>
<dbReference type="Gene3D" id="1.10.10.10">
    <property type="entry name" value="Winged helix-like DNA-binding domain superfamily/Winged helix DNA-binding domain"/>
    <property type="match status" value="1"/>
</dbReference>
<dbReference type="NCBIfam" id="TIGR02937">
    <property type="entry name" value="sigma70-ECF"/>
    <property type="match status" value="1"/>
</dbReference>
<feature type="domain" description="RNA polymerase sigma factor 70 region 4 type 2" evidence="6">
    <location>
        <begin position="110"/>
        <end position="161"/>
    </location>
</feature>
<dbReference type="PANTHER" id="PTHR43133:SF62">
    <property type="entry name" value="RNA POLYMERASE SIGMA FACTOR SIGZ"/>
    <property type="match status" value="1"/>
</dbReference>
<dbReference type="Pfam" id="PF08281">
    <property type="entry name" value="Sigma70_r4_2"/>
    <property type="match status" value="1"/>
</dbReference>
<feature type="domain" description="RNA polymerase sigma-70 region 2" evidence="5">
    <location>
        <begin position="21"/>
        <end position="87"/>
    </location>
</feature>
<dbReference type="InterPro" id="IPR039425">
    <property type="entry name" value="RNA_pol_sigma-70-like"/>
</dbReference>
<evidence type="ECO:0000256" key="3">
    <source>
        <dbReference type="ARBA" id="ARBA00023082"/>
    </source>
</evidence>
<evidence type="ECO:0000256" key="4">
    <source>
        <dbReference type="ARBA" id="ARBA00023163"/>
    </source>
</evidence>
<dbReference type="GO" id="GO:0003677">
    <property type="term" value="F:DNA binding"/>
    <property type="evidence" value="ECO:0007669"/>
    <property type="project" value="InterPro"/>
</dbReference>
<dbReference type="GO" id="GO:0006352">
    <property type="term" value="P:DNA-templated transcription initiation"/>
    <property type="evidence" value="ECO:0007669"/>
    <property type="project" value="InterPro"/>
</dbReference>
<proteinExistence type="inferred from homology"/>
<dbReference type="EMBL" id="OENF01000039">
    <property type="protein sequence ID" value="SOS75261.1"/>
    <property type="molecule type" value="Genomic_DNA"/>
</dbReference>
<keyword evidence="2" id="KW-0805">Transcription regulation</keyword>
<dbReference type="InterPro" id="IPR014284">
    <property type="entry name" value="RNA_pol_sigma-70_dom"/>
</dbReference>
<reference evidence="8" key="1">
    <citation type="submission" date="2017-11" db="EMBL/GenBank/DDBJ databases">
        <authorList>
            <person name="Duchaud E."/>
        </authorList>
    </citation>
    <scope>NUCLEOTIDE SEQUENCE [LARGE SCALE GENOMIC DNA]</scope>
    <source>
        <strain evidence="8">Tenacibaculum sp. TNO020</strain>
    </source>
</reference>
<dbReference type="GO" id="GO:0016987">
    <property type="term" value="F:sigma factor activity"/>
    <property type="evidence" value="ECO:0007669"/>
    <property type="project" value="UniProtKB-KW"/>
</dbReference>
<keyword evidence="4" id="KW-0804">Transcription</keyword>
<evidence type="ECO:0000259" key="5">
    <source>
        <dbReference type="Pfam" id="PF04542"/>
    </source>
</evidence>
<accession>A0A2H1YIP9</accession>
<sequence>MTKKQAKIATVTSELTTNYIWKKYSDDLKYFILSNVKNASNTDDILQNTFIKIHTKINTLKDTTKLKSWVFSIARNSILDYFKNNNKTFEFANFETSTNIKSAEIHTAKDCLEGILKNLPKKYRIPLLLSDIQGVKQQEIADTLQQSLSTTKSQIQRGRKMITKGFIDCCGFVTNENGKLVGEIKDKKDCKICNL</sequence>
<dbReference type="SUPFAM" id="SSF88659">
    <property type="entry name" value="Sigma3 and sigma4 domains of RNA polymerase sigma factors"/>
    <property type="match status" value="1"/>
</dbReference>
<dbReference type="PANTHER" id="PTHR43133">
    <property type="entry name" value="RNA POLYMERASE ECF-TYPE SIGMA FACTO"/>
    <property type="match status" value="1"/>
</dbReference>
<gene>
    <name evidence="7" type="ORF">TNO020_440031</name>
</gene>
<evidence type="ECO:0000256" key="1">
    <source>
        <dbReference type="ARBA" id="ARBA00010641"/>
    </source>
</evidence>
<organism evidence="7 8">
    <name type="scientific">Tenacibaculum piscium</name>
    <dbReference type="NCBI Taxonomy" id="1458515"/>
    <lineage>
        <taxon>Bacteria</taxon>
        <taxon>Pseudomonadati</taxon>
        <taxon>Bacteroidota</taxon>
        <taxon>Flavobacteriia</taxon>
        <taxon>Flavobacteriales</taxon>
        <taxon>Flavobacteriaceae</taxon>
        <taxon>Tenacibaculum</taxon>
    </lineage>
</organism>
<dbReference type="Pfam" id="PF04542">
    <property type="entry name" value="Sigma70_r2"/>
    <property type="match status" value="1"/>
</dbReference>
<evidence type="ECO:0000313" key="8">
    <source>
        <dbReference type="Proteomes" id="UP000234211"/>
    </source>
</evidence>
<dbReference type="InterPro" id="IPR007627">
    <property type="entry name" value="RNA_pol_sigma70_r2"/>
</dbReference>
<protein>
    <submittedName>
        <fullName evidence="7">RNA polymerase subunit sigma-70</fullName>
    </submittedName>
</protein>
<evidence type="ECO:0000259" key="6">
    <source>
        <dbReference type="Pfam" id="PF08281"/>
    </source>
</evidence>
<comment type="similarity">
    <text evidence="1">Belongs to the sigma-70 factor family. ECF subfamily.</text>
</comment>
<keyword evidence="8" id="KW-1185">Reference proteome</keyword>
<dbReference type="RefSeq" id="WP_101917906.1">
    <property type="nucleotide sequence ID" value="NZ_OENF01000039.1"/>
</dbReference>
<dbReference type="InterPro" id="IPR013324">
    <property type="entry name" value="RNA_pol_sigma_r3/r4-like"/>
</dbReference>
<evidence type="ECO:0000313" key="7">
    <source>
        <dbReference type="EMBL" id="SOS75261.1"/>
    </source>
</evidence>
<dbReference type="AlphaFoldDB" id="A0A2H1YIP9"/>
<dbReference type="InterPro" id="IPR036388">
    <property type="entry name" value="WH-like_DNA-bd_sf"/>
</dbReference>
<dbReference type="SUPFAM" id="SSF88946">
    <property type="entry name" value="Sigma2 domain of RNA polymerase sigma factors"/>
    <property type="match status" value="1"/>
</dbReference>